<dbReference type="EMBL" id="JAVRJZ010000112">
    <property type="protein sequence ID" value="KAK2703191.1"/>
    <property type="molecule type" value="Genomic_DNA"/>
</dbReference>
<feature type="non-terminal residue" evidence="1">
    <location>
        <position position="427"/>
    </location>
</feature>
<accession>A0AA88H986</accession>
<organism evidence="1 2">
    <name type="scientific">Artemia franciscana</name>
    <name type="common">Brine shrimp</name>
    <name type="synonym">Artemia sanfranciscana</name>
    <dbReference type="NCBI Taxonomy" id="6661"/>
    <lineage>
        <taxon>Eukaryota</taxon>
        <taxon>Metazoa</taxon>
        <taxon>Ecdysozoa</taxon>
        <taxon>Arthropoda</taxon>
        <taxon>Crustacea</taxon>
        <taxon>Branchiopoda</taxon>
        <taxon>Anostraca</taxon>
        <taxon>Artemiidae</taxon>
        <taxon>Artemia</taxon>
    </lineage>
</organism>
<name>A0AA88H986_ARTSF</name>
<dbReference type="SUPFAM" id="SSF56219">
    <property type="entry name" value="DNase I-like"/>
    <property type="match status" value="1"/>
</dbReference>
<reference evidence="1" key="1">
    <citation type="submission" date="2023-07" db="EMBL/GenBank/DDBJ databases">
        <title>Chromosome-level genome assembly of Artemia franciscana.</title>
        <authorList>
            <person name="Jo E."/>
        </authorList>
    </citation>
    <scope>NUCLEOTIDE SEQUENCE</scope>
    <source>
        <tissue evidence="1">Whole body</tissue>
    </source>
</reference>
<proteinExistence type="predicted"/>
<comment type="caution">
    <text evidence="1">The sequence shown here is derived from an EMBL/GenBank/DDBJ whole genome shotgun (WGS) entry which is preliminary data.</text>
</comment>
<sequence>GCEWRCTLCKVHDSDRSASSSSVEKVIDNSLRKLREHLKVDLKESLAEIQRCEGDSVSAILKMQYPRSDDETGAITHMIRSSYDFDPGPIMNVRRINASTSRPSTTSRPAPLILSVSSWDIKKKILQISRQRKESVQFHSDFSRDDRELRKRLVEEVKRRSEASETGLVIRDLSIVSTPAIVNSSKSSSSSVSPADSALLSELSCSYHTAVSMNADAAPRSAEPLIEGSETHPQCGEALSNPGRNRRFLKVMHSNLDCITNRLPEVKMLLANQNIDIFCATEVCPKNSLIMLEDSHIAVDGYDVFSNFCSNGCRRGTGIYVKNNFKTNILSLFPYVGAYPWVECVECQLPEETLIVGNIYRSPSAPNANDSHQVVADLVSKIASSSSNSVFIPGDFKMPDVIWVDSYRFTTPNNSEFGSKSRPHSAD</sequence>
<evidence type="ECO:0000313" key="1">
    <source>
        <dbReference type="EMBL" id="KAK2703191.1"/>
    </source>
</evidence>
<dbReference type="Gene3D" id="3.60.10.10">
    <property type="entry name" value="Endonuclease/exonuclease/phosphatase"/>
    <property type="match status" value="1"/>
</dbReference>
<gene>
    <name evidence="1" type="ORF">QYM36_018273</name>
</gene>
<protein>
    <submittedName>
        <fullName evidence="1">Uncharacterized protein</fullName>
    </submittedName>
</protein>
<keyword evidence="2" id="KW-1185">Reference proteome</keyword>
<dbReference type="AlphaFoldDB" id="A0AA88H986"/>
<dbReference type="Proteomes" id="UP001187531">
    <property type="component" value="Unassembled WGS sequence"/>
</dbReference>
<evidence type="ECO:0000313" key="2">
    <source>
        <dbReference type="Proteomes" id="UP001187531"/>
    </source>
</evidence>
<dbReference type="InterPro" id="IPR036691">
    <property type="entry name" value="Endo/exonu/phosph_ase_sf"/>
</dbReference>